<dbReference type="Gene3D" id="1.10.150.650">
    <property type="match status" value="1"/>
</dbReference>
<keyword evidence="3" id="KW-1185">Reference proteome</keyword>
<evidence type="ECO:0000313" key="3">
    <source>
        <dbReference type="Proteomes" id="UP000198620"/>
    </source>
</evidence>
<dbReference type="GO" id="GO:0004534">
    <property type="term" value="F:5'-3' RNA exonuclease activity"/>
    <property type="evidence" value="ECO:0007669"/>
    <property type="project" value="TreeGrafter"/>
</dbReference>
<evidence type="ECO:0000259" key="1">
    <source>
        <dbReference type="SMART" id="SM00481"/>
    </source>
</evidence>
<dbReference type="Pfam" id="PF02811">
    <property type="entry name" value="PHP"/>
    <property type="match status" value="1"/>
</dbReference>
<evidence type="ECO:0000313" key="2">
    <source>
        <dbReference type="EMBL" id="SEL63807.1"/>
    </source>
</evidence>
<dbReference type="InterPro" id="IPR052018">
    <property type="entry name" value="PHP_domain"/>
</dbReference>
<dbReference type="Proteomes" id="UP000198620">
    <property type="component" value="Unassembled WGS sequence"/>
</dbReference>
<organism evidence="2 3">
    <name type="scientific">Nitrosovibrio tenuis</name>
    <dbReference type="NCBI Taxonomy" id="1233"/>
    <lineage>
        <taxon>Bacteria</taxon>
        <taxon>Pseudomonadati</taxon>
        <taxon>Pseudomonadota</taxon>
        <taxon>Betaproteobacteria</taxon>
        <taxon>Nitrosomonadales</taxon>
        <taxon>Nitrosomonadaceae</taxon>
        <taxon>Nitrosovibrio</taxon>
    </lineage>
</organism>
<dbReference type="InterPro" id="IPR049742">
    <property type="entry name" value="35NBP"/>
</dbReference>
<dbReference type="STRING" id="1233.SAMN05216387_12012"/>
<protein>
    <recommendedName>
        <fullName evidence="1">Polymerase/histidinol phosphatase N-terminal domain-containing protein</fullName>
    </recommendedName>
</protein>
<sequence length="292" mass="31853">MMQVLLCTNNRFMFNIDLHCHSTASDGLLTPAQLVQHAATRGVEVLALTDHDEVGGLDEARRTAAEHGITLVNGVEISVSWRGQTVHIVGLGIDPDHPELAKGLMAIRNGRTVRARSIAAQLDNFGIHGSFEGACRNAGDGHLIGRMHFARFLVEQGYAKDVKAVFRHYLVKGKPGYAPHQWASLSDAVSWIRNSGGRAVIAHPGRYKLSKSALEELLLEFRALGGEAMEVVTGSHTPEQSLLFARHSQRLGLLASRGSDFHGPGESYFDLGRMPELPADCTPVWHDWKGTA</sequence>
<dbReference type="InterPro" id="IPR004013">
    <property type="entry name" value="PHP_dom"/>
</dbReference>
<feature type="domain" description="Polymerase/histidinol phosphatase N-terminal" evidence="1">
    <location>
        <begin position="16"/>
        <end position="81"/>
    </location>
</feature>
<gene>
    <name evidence="2" type="ORF">SAMN05216387_12012</name>
</gene>
<dbReference type="SUPFAM" id="SSF89550">
    <property type="entry name" value="PHP domain-like"/>
    <property type="match status" value="1"/>
</dbReference>
<dbReference type="PANTHER" id="PTHR42924">
    <property type="entry name" value="EXONUCLEASE"/>
    <property type="match status" value="1"/>
</dbReference>
<dbReference type="InterPro" id="IPR016195">
    <property type="entry name" value="Pol/histidinol_Pase-like"/>
</dbReference>
<dbReference type="CDD" id="cd07438">
    <property type="entry name" value="PHP_HisPPase_AMP"/>
    <property type="match status" value="1"/>
</dbReference>
<accession>A0A1H7RWM8</accession>
<dbReference type="PANTHER" id="PTHR42924:SF3">
    <property type="entry name" value="POLYMERASE_HISTIDINOL PHOSPHATASE N-TERMINAL DOMAIN-CONTAINING PROTEIN"/>
    <property type="match status" value="1"/>
</dbReference>
<dbReference type="EMBL" id="FOBH01000020">
    <property type="protein sequence ID" value="SEL63807.1"/>
    <property type="molecule type" value="Genomic_DNA"/>
</dbReference>
<dbReference type="Gene3D" id="3.20.20.140">
    <property type="entry name" value="Metal-dependent hydrolases"/>
    <property type="match status" value="1"/>
</dbReference>
<reference evidence="2 3" key="1">
    <citation type="submission" date="2016-10" db="EMBL/GenBank/DDBJ databases">
        <authorList>
            <person name="de Groot N.N."/>
        </authorList>
    </citation>
    <scope>NUCLEOTIDE SEQUENCE [LARGE SCALE GENOMIC DNA]</scope>
    <source>
        <strain evidence="2 3">Nv1</strain>
    </source>
</reference>
<dbReference type="GO" id="GO:0035312">
    <property type="term" value="F:5'-3' DNA exonuclease activity"/>
    <property type="evidence" value="ECO:0007669"/>
    <property type="project" value="TreeGrafter"/>
</dbReference>
<proteinExistence type="predicted"/>
<dbReference type="OrthoDB" id="9804333at2"/>
<name>A0A1H7RWM8_9PROT</name>
<dbReference type="NCBIfam" id="NF041577">
    <property type="entry name" value="nside_bi_sphtase"/>
    <property type="match status" value="1"/>
</dbReference>
<dbReference type="SMART" id="SM00481">
    <property type="entry name" value="POLIIIAc"/>
    <property type="match status" value="1"/>
</dbReference>
<dbReference type="AlphaFoldDB" id="A0A1H7RWM8"/>
<dbReference type="InterPro" id="IPR003141">
    <property type="entry name" value="Pol/His_phosphatase_N"/>
</dbReference>